<protein>
    <recommendedName>
        <fullName evidence="4">F-box associated domain-containing protein</fullName>
    </recommendedName>
</protein>
<keyword evidence="1" id="KW-0472">Membrane</keyword>
<evidence type="ECO:0000313" key="2">
    <source>
        <dbReference type="EMBL" id="CAH1426884.1"/>
    </source>
</evidence>
<evidence type="ECO:0000256" key="1">
    <source>
        <dbReference type="SAM" id="Phobius"/>
    </source>
</evidence>
<keyword evidence="3" id="KW-1185">Reference proteome</keyword>
<sequence>MYGRETEDFWLVNPITRHEFHFPHAPFYFYSVELGFCGILVFSSSISRWVFVISRRCTCRIWFPIAGEGAWNHVSSTSDILDIHALKGKIYTLHTVDHYSWKENLYVMMETYSKHSSYKVHELDFGEMKWVPFEETSDEYDFFYNHSEPSAAVKQESWVDPPSPNMKYYVTNKSEKGKFFYANMWYFPHECMNVDLLHE</sequence>
<dbReference type="AlphaFoldDB" id="A0AAU9ML33"/>
<evidence type="ECO:0008006" key="4">
    <source>
        <dbReference type="Google" id="ProtNLM"/>
    </source>
</evidence>
<accession>A0AAU9ML33</accession>
<feature type="transmembrane region" description="Helical" evidence="1">
    <location>
        <begin position="27"/>
        <end position="51"/>
    </location>
</feature>
<reference evidence="2 3" key="1">
    <citation type="submission" date="2022-01" db="EMBL/GenBank/DDBJ databases">
        <authorList>
            <person name="Xiong W."/>
            <person name="Schranz E."/>
        </authorList>
    </citation>
    <scope>NUCLEOTIDE SEQUENCE [LARGE SCALE GENOMIC DNA]</scope>
</reference>
<dbReference type="PANTHER" id="PTHR45463:SF8">
    <property type="entry name" value="OS09G0392200 PROTEIN"/>
    <property type="match status" value="1"/>
</dbReference>
<proteinExistence type="predicted"/>
<dbReference type="PANTHER" id="PTHR45463">
    <property type="entry name" value="OS09G0392200 PROTEIN"/>
    <property type="match status" value="1"/>
</dbReference>
<evidence type="ECO:0000313" key="3">
    <source>
        <dbReference type="Proteomes" id="UP001157418"/>
    </source>
</evidence>
<keyword evidence="1" id="KW-0812">Transmembrane</keyword>
<organism evidence="2 3">
    <name type="scientific">Lactuca virosa</name>
    <dbReference type="NCBI Taxonomy" id="75947"/>
    <lineage>
        <taxon>Eukaryota</taxon>
        <taxon>Viridiplantae</taxon>
        <taxon>Streptophyta</taxon>
        <taxon>Embryophyta</taxon>
        <taxon>Tracheophyta</taxon>
        <taxon>Spermatophyta</taxon>
        <taxon>Magnoliopsida</taxon>
        <taxon>eudicotyledons</taxon>
        <taxon>Gunneridae</taxon>
        <taxon>Pentapetalae</taxon>
        <taxon>asterids</taxon>
        <taxon>campanulids</taxon>
        <taxon>Asterales</taxon>
        <taxon>Asteraceae</taxon>
        <taxon>Cichorioideae</taxon>
        <taxon>Cichorieae</taxon>
        <taxon>Lactucinae</taxon>
        <taxon>Lactuca</taxon>
    </lineage>
</organism>
<comment type="caution">
    <text evidence="2">The sequence shown here is derived from an EMBL/GenBank/DDBJ whole genome shotgun (WGS) entry which is preliminary data.</text>
</comment>
<keyword evidence="1" id="KW-1133">Transmembrane helix</keyword>
<dbReference type="EMBL" id="CAKMRJ010002223">
    <property type="protein sequence ID" value="CAH1426884.1"/>
    <property type="molecule type" value="Genomic_DNA"/>
</dbReference>
<gene>
    <name evidence="2" type="ORF">LVIROSA_LOCUS13942</name>
</gene>
<dbReference type="Proteomes" id="UP001157418">
    <property type="component" value="Unassembled WGS sequence"/>
</dbReference>
<name>A0AAU9ML33_9ASTR</name>